<dbReference type="Proteomes" id="UP001524587">
    <property type="component" value="Unassembled WGS sequence"/>
</dbReference>
<comment type="caution">
    <text evidence="4">The sequence shown here is derived from an EMBL/GenBank/DDBJ whole genome shotgun (WGS) entry which is preliminary data.</text>
</comment>
<dbReference type="Gene3D" id="3.40.50.720">
    <property type="entry name" value="NAD(P)-binding Rossmann-like Domain"/>
    <property type="match status" value="2"/>
</dbReference>
<keyword evidence="2" id="KW-0520">NAD</keyword>
<organism evidence="4 5">
    <name type="scientific">Endosaccharibacter trunci</name>
    <dbReference type="NCBI Taxonomy" id="2812733"/>
    <lineage>
        <taxon>Bacteria</taxon>
        <taxon>Pseudomonadati</taxon>
        <taxon>Pseudomonadota</taxon>
        <taxon>Alphaproteobacteria</taxon>
        <taxon>Acetobacterales</taxon>
        <taxon>Acetobacteraceae</taxon>
        <taxon>Endosaccharibacter</taxon>
    </lineage>
</organism>
<reference evidence="4 5" key="1">
    <citation type="submission" date="2022-06" db="EMBL/GenBank/DDBJ databases">
        <title>Endosaccharibacter gen. nov., sp. nov., endophytic bacteria isolated from sugarcane.</title>
        <authorList>
            <person name="Pitiwittayakul N."/>
            <person name="Yukphan P."/>
            <person name="Charoenyingcharoen P."/>
            <person name="Tanasupawat S."/>
        </authorList>
    </citation>
    <scope>NUCLEOTIDE SEQUENCE [LARGE SCALE GENOMIC DNA]</scope>
    <source>
        <strain evidence="4 5">KSS8</strain>
    </source>
</reference>
<feature type="domain" description="D-isomer specific 2-hydroxyacid dehydrogenase NAD-binding" evidence="3">
    <location>
        <begin position="122"/>
        <end position="295"/>
    </location>
</feature>
<proteinExistence type="predicted"/>
<dbReference type="RefSeq" id="WP_422863588.1">
    <property type="nucleotide sequence ID" value="NZ_JAMSKV010000004.1"/>
</dbReference>
<gene>
    <name evidence="4" type="ORF">NFI95_06665</name>
</gene>
<evidence type="ECO:0000256" key="2">
    <source>
        <dbReference type="ARBA" id="ARBA00023027"/>
    </source>
</evidence>
<sequence length="332" mass="34999">MSRPTILNQLGAAVGRAVAAHASAPAVLDLPPGPAPWLAANDRPAALDDAEILLSGPHPAWADAPSLAPPGWPGRLRWVQSSSTGVDWTPPWLRTGTPVLTCGRGHHARQIAEYVLGAVLDRDLGLAQRSVRSREAWLAGMGSAGGGRRVFGRRLGLAGFGSIGREVASRARAFGLEVRAWKRRPWAPGAAEAAGVVPVDSLSALAGAVDHLVLALPLTQHTRDCVDAAVLAQARPGLHLINIARGALVDQAALLAALDSGRVGFATLDVTEPEPLPEAHPFFSHQRVRLTPHIAWGGDPDRTRLVQQIHANLDAFLAGDSLRDVVDPARGY</sequence>
<keyword evidence="5" id="KW-1185">Reference proteome</keyword>
<evidence type="ECO:0000259" key="3">
    <source>
        <dbReference type="Pfam" id="PF02826"/>
    </source>
</evidence>
<dbReference type="PANTHER" id="PTHR43333:SF1">
    <property type="entry name" value="D-ISOMER SPECIFIC 2-HYDROXYACID DEHYDROGENASE NAD-BINDING DOMAIN-CONTAINING PROTEIN"/>
    <property type="match status" value="1"/>
</dbReference>
<accession>A0ABT1W5H6</accession>
<keyword evidence="1" id="KW-0560">Oxidoreductase</keyword>
<name>A0ABT1W5H6_9PROT</name>
<dbReference type="InterPro" id="IPR036291">
    <property type="entry name" value="NAD(P)-bd_dom_sf"/>
</dbReference>
<evidence type="ECO:0000313" key="4">
    <source>
        <dbReference type="EMBL" id="MCQ8278129.1"/>
    </source>
</evidence>
<protein>
    <submittedName>
        <fullName evidence="4">NAD(P)-binding domain-containing protein</fullName>
    </submittedName>
</protein>
<evidence type="ECO:0000256" key="1">
    <source>
        <dbReference type="ARBA" id="ARBA00023002"/>
    </source>
</evidence>
<dbReference type="PANTHER" id="PTHR43333">
    <property type="entry name" value="2-HACID_DH_C DOMAIN-CONTAINING PROTEIN"/>
    <property type="match status" value="1"/>
</dbReference>
<dbReference type="EMBL" id="JAMSKV010000004">
    <property type="protein sequence ID" value="MCQ8278129.1"/>
    <property type="molecule type" value="Genomic_DNA"/>
</dbReference>
<dbReference type="InterPro" id="IPR006140">
    <property type="entry name" value="D-isomer_DH_NAD-bd"/>
</dbReference>
<evidence type="ECO:0000313" key="5">
    <source>
        <dbReference type="Proteomes" id="UP001524587"/>
    </source>
</evidence>
<dbReference type="Pfam" id="PF02826">
    <property type="entry name" value="2-Hacid_dh_C"/>
    <property type="match status" value="1"/>
</dbReference>
<dbReference type="SUPFAM" id="SSF51735">
    <property type="entry name" value="NAD(P)-binding Rossmann-fold domains"/>
    <property type="match status" value="1"/>
</dbReference>